<dbReference type="CDD" id="cd00761">
    <property type="entry name" value="Glyco_tranf_GTA_type"/>
    <property type="match status" value="1"/>
</dbReference>
<dbReference type="Pfam" id="PF00535">
    <property type="entry name" value="Glycos_transf_2"/>
    <property type="match status" value="1"/>
</dbReference>
<dbReference type="SUPFAM" id="SSF53448">
    <property type="entry name" value="Nucleotide-diphospho-sugar transferases"/>
    <property type="match status" value="1"/>
</dbReference>
<feature type="non-terminal residue" evidence="3">
    <location>
        <position position="1"/>
    </location>
</feature>
<dbReference type="Gene3D" id="3.90.550.10">
    <property type="entry name" value="Spore Coat Polysaccharide Biosynthesis Protein SpsA, Chain A"/>
    <property type="match status" value="1"/>
</dbReference>
<keyword evidence="1" id="KW-0472">Membrane</keyword>
<accession>X0V0Z0</accession>
<evidence type="ECO:0000313" key="3">
    <source>
        <dbReference type="EMBL" id="GAF94315.1"/>
    </source>
</evidence>
<name>X0V0Z0_9ZZZZ</name>
<dbReference type="EMBL" id="BARS01019748">
    <property type="protein sequence ID" value="GAF94315.1"/>
    <property type="molecule type" value="Genomic_DNA"/>
</dbReference>
<proteinExistence type="predicted"/>
<dbReference type="InterPro" id="IPR001173">
    <property type="entry name" value="Glyco_trans_2-like"/>
</dbReference>
<keyword evidence="1" id="KW-1133">Transmembrane helix</keyword>
<dbReference type="AlphaFoldDB" id="X0V0Z0"/>
<sequence>AETYEILVIDDSSTDETPEIIASFAPRVRCHRLEKNSGRLIARQTGAGLAGCDDLVFCDCRVIFEPDVLEKVLAHPKRPLMFGSDFPEEYFRTLYGRFLFCLHRRLWKPYFPQEWYGEELEITRDNFDKVPKGMGVFATDRDFYLRHQPDLNDRFVNDDTLIFARMVREKPIIRYCGMRCHYIARTVWRTIPLHMHFRGIRFNSFYLRPRHRFFWLYLAMWAVMLTTVALAVTGVIPWWVIPAAIGAGLVGASALLAEGLVNFLAVLVVLPPVA</sequence>
<evidence type="ECO:0000259" key="2">
    <source>
        <dbReference type="Pfam" id="PF00535"/>
    </source>
</evidence>
<comment type="caution">
    <text evidence="3">The sequence shown here is derived from an EMBL/GenBank/DDBJ whole genome shotgun (WGS) entry which is preliminary data.</text>
</comment>
<dbReference type="InterPro" id="IPR050256">
    <property type="entry name" value="Glycosyltransferase_2"/>
</dbReference>
<dbReference type="PANTHER" id="PTHR48090">
    <property type="entry name" value="UNDECAPRENYL-PHOSPHATE 4-DEOXY-4-FORMAMIDO-L-ARABINOSE TRANSFERASE-RELATED"/>
    <property type="match status" value="1"/>
</dbReference>
<feature type="transmembrane region" description="Helical" evidence="1">
    <location>
        <begin position="245"/>
        <end position="270"/>
    </location>
</feature>
<protein>
    <recommendedName>
        <fullName evidence="2">Glycosyltransferase 2-like domain-containing protein</fullName>
    </recommendedName>
</protein>
<organism evidence="3">
    <name type="scientific">marine sediment metagenome</name>
    <dbReference type="NCBI Taxonomy" id="412755"/>
    <lineage>
        <taxon>unclassified sequences</taxon>
        <taxon>metagenomes</taxon>
        <taxon>ecological metagenomes</taxon>
    </lineage>
</organism>
<dbReference type="InterPro" id="IPR029044">
    <property type="entry name" value="Nucleotide-diphossugar_trans"/>
</dbReference>
<feature type="domain" description="Glycosyltransferase 2-like" evidence="2">
    <location>
        <begin position="2"/>
        <end position="75"/>
    </location>
</feature>
<dbReference type="PANTHER" id="PTHR48090:SF7">
    <property type="entry name" value="RFBJ PROTEIN"/>
    <property type="match status" value="1"/>
</dbReference>
<reference evidence="3" key="1">
    <citation type="journal article" date="2014" name="Front. Microbiol.">
        <title>High frequency of phylogenetically diverse reductive dehalogenase-homologous genes in deep subseafloor sedimentary metagenomes.</title>
        <authorList>
            <person name="Kawai M."/>
            <person name="Futagami T."/>
            <person name="Toyoda A."/>
            <person name="Takaki Y."/>
            <person name="Nishi S."/>
            <person name="Hori S."/>
            <person name="Arai W."/>
            <person name="Tsubouchi T."/>
            <person name="Morono Y."/>
            <person name="Uchiyama I."/>
            <person name="Ito T."/>
            <person name="Fujiyama A."/>
            <person name="Inagaki F."/>
            <person name="Takami H."/>
        </authorList>
    </citation>
    <scope>NUCLEOTIDE SEQUENCE</scope>
    <source>
        <strain evidence="3">Expedition CK06-06</strain>
    </source>
</reference>
<keyword evidence="1" id="KW-0812">Transmembrane</keyword>
<feature type="transmembrane region" description="Helical" evidence="1">
    <location>
        <begin position="214"/>
        <end position="239"/>
    </location>
</feature>
<feature type="non-terminal residue" evidence="3">
    <location>
        <position position="274"/>
    </location>
</feature>
<gene>
    <name evidence="3" type="ORF">S01H1_31948</name>
</gene>
<evidence type="ECO:0000256" key="1">
    <source>
        <dbReference type="SAM" id="Phobius"/>
    </source>
</evidence>